<proteinExistence type="predicted"/>
<evidence type="ECO:0000256" key="7">
    <source>
        <dbReference type="SAM" id="Phobius"/>
    </source>
</evidence>
<evidence type="ECO:0000256" key="2">
    <source>
        <dbReference type="ARBA" id="ARBA00022448"/>
    </source>
</evidence>
<evidence type="ECO:0000256" key="6">
    <source>
        <dbReference type="ARBA" id="ARBA00023136"/>
    </source>
</evidence>
<keyword evidence="5 7" id="KW-1133">Transmembrane helix</keyword>
<dbReference type="PANTHER" id="PTHR43266:SF10">
    <property type="entry name" value="BACILYSIN EXPORTER BACE-RELATED"/>
    <property type="match status" value="1"/>
</dbReference>
<dbReference type="CDD" id="cd06173">
    <property type="entry name" value="MFS_MefA_like"/>
    <property type="match status" value="1"/>
</dbReference>
<dbReference type="GO" id="GO:0022857">
    <property type="term" value="F:transmembrane transporter activity"/>
    <property type="evidence" value="ECO:0007669"/>
    <property type="project" value="InterPro"/>
</dbReference>
<keyword evidence="2" id="KW-0813">Transport</keyword>
<dbReference type="InterPro" id="IPR036259">
    <property type="entry name" value="MFS_trans_sf"/>
</dbReference>
<organism evidence="8 9">
    <name type="scientific">Bacillus pseudomycoides</name>
    <dbReference type="NCBI Taxonomy" id="64104"/>
    <lineage>
        <taxon>Bacteria</taxon>
        <taxon>Bacillati</taxon>
        <taxon>Bacillota</taxon>
        <taxon>Bacilli</taxon>
        <taxon>Bacillales</taxon>
        <taxon>Bacillaceae</taxon>
        <taxon>Bacillus</taxon>
        <taxon>Bacillus cereus group</taxon>
    </lineage>
</organism>
<comment type="caution">
    <text evidence="8">The sequence shown here is derived from an EMBL/GenBank/DDBJ whole genome shotgun (WGS) entry which is preliminary data.</text>
</comment>
<evidence type="ECO:0000313" key="8">
    <source>
        <dbReference type="EMBL" id="PED79994.1"/>
    </source>
</evidence>
<dbReference type="RefSeq" id="WP_097899018.1">
    <property type="nucleotide sequence ID" value="NZ_NVOR01000150.1"/>
</dbReference>
<keyword evidence="4 7" id="KW-0812">Transmembrane</keyword>
<evidence type="ECO:0000313" key="9">
    <source>
        <dbReference type="Proteomes" id="UP000221020"/>
    </source>
</evidence>
<feature type="transmembrane region" description="Helical" evidence="7">
    <location>
        <begin position="378"/>
        <end position="399"/>
    </location>
</feature>
<feature type="transmembrane region" description="Helical" evidence="7">
    <location>
        <begin position="50"/>
        <end position="71"/>
    </location>
</feature>
<dbReference type="PANTHER" id="PTHR43266">
    <property type="entry name" value="MACROLIDE-EFFLUX PROTEIN"/>
    <property type="match status" value="1"/>
</dbReference>
<dbReference type="InterPro" id="IPR011701">
    <property type="entry name" value="MFS"/>
</dbReference>
<dbReference type="AlphaFoldDB" id="A0AA91V7T7"/>
<dbReference type="PRINTS" id="PR01988">
    <property type="entry name" value="EXPORTERBACE"/>
</dbReference>
<protein>
    <submittedName>
        <fullName evidence="8">MFS transporter</fullName>
    </submittedName>
</protein>
<feature type="transmembrane region" description="Helical" evidence="7">
    <location>
        <begin position="21"/>
        <end position="44"/>
    </location>
</feature>
<evidence type="ECO:0000256" key="1">
    <source>
        <dbReference type="ARBA" id="ARBA00004651"/>
    </source>
</evidence>
<keyword evidence="3" id="KW-1003">Cell membrane</keyword>
<feature type="transmembrane region" description="Helical" evidence="7">
    <location>
        <begin position="300"/>
        <end position="329"/>
    </location>
</feature>
<feature type="transmembrane region" description="Helical" evidence="7">
    <location>
        <begin position="174"/>
        <end position="193"/>
    </location>
</feature>
<dbReference type="Proteomes" id="UP000221020">
    <property type="component" value="Unassembled WGS sequence"/>
</dbReference>
<dbReference type="Pfam" id="PF07690">
    <property type="entry name" value="MFS_1"/>
    <property type="match status" value="1"/>
</dbReference>
<dbReference type="Gene3D" id="1.20.1250.20">
    <property type="entry name" value="MFS general substrate transporter like domains"/>
    <property type="match status" value="1"/>
</dbReference>
<comment type="subcellular location">
    <subcellularLocation>
        <location evidence="1">Cell membrane</location>
        <topology evidence="1">Multi-pass membrane protein</topology>
    </subcellularLocation>
</comment>
<feature type="transmembrane region" description="Helical" evidence="7">
    <location>
        <begin position="107"/>
        <end position="125"/>
    </location>
</feature>
<dbReference type="InterPro" id="IPR022324">
    <property type="entry name" value="Bacilysin_exporter_BacE_put"/>
</dbReference>
<dbReference type="SUPFAM" id="SSF103473">
    <property type="entry name" value="MFS general substrate transporter"/>
    <property type="match status" value="1"/>
</dbReference>
<sequence>MSSQTITYRNLLKQNSDFTKLFYGQTLSVLGDWFHTIALLTLVYSVTQSSFMLALTFMSKSLPQLLLSPFIGVIVDRFSKKKIMIVTDILRGVIVLTYLLAIYRIEIIFIANIILAVLSCLFEPAKQSSMKRVVKQNHLVTANSLSSTMNGFMAIIGASLGGITAQILSVEAAFFINSISFLLSAFFIFKTTIPFTETSKTKAPFFTDIKEGYTYILRQKVIMALILVGISWGIIGGAYQLLLTIYAESIFHAGNTGIGVLYTVQGAGLMVGSLLVNLYIGSNEKVMKKAFGWAYLWQGIFFLGFVLSDQLIIGIFTLLGMRIAGGIIVPLDTTLLQTYTKEEMVGKVFAFHYSIYGSLIQLSMFITGLLLERISPQVIGSVLAVCCIFVSFIWLFLFYSGKLYDNSSSIR</sequence>
<keyword evidence="6 7" id="KW-0472">Membrane</keyword>
<gene>
    <name evidence="8" type="ORF">CON65_25205</name>
</gene>
<dbReference type="GO" id="GO:0005886">
    <property type="term" value="C:plasma membrane"/>
    <property type="evidence" value="ECO:0007669"/>
    <property type="project" value="UniProtKB-SubCell"/>
</dbReference>
<feature type="transmembrane region" description="Helical" evidence="7">
    <location>
        <begin position="349"/>
        <end position="371"/>
    </location>
</feature>
<reference evidence="8 9" key="1">
    <citation type="submission" date="2017-09" db="EMBL/GenBank/DDBJ databases">
        <title>Large-scale bioinformatics analysis of Bacillus genomes uncovers conserved roles of natural products in bacterial physiology.</title>
        <authorList>
            <consortium name="Agbiome Team Llc"/>
            <person name="Bleich R.M."/>
            <person name="Grubbs K.J."/>
            <person name="Santa Maria K.C."/>
            <person name="Allen S.E."/>
            <person name="Farag S."/>
            <person name="Shank E.A."/>
            <person name="Bowers A."/>
        </authorList>
    </citation>
    <scope>NUCLEOTIDE SEQUENCE [LARGE SCALE GENOMIC DNA]</scope>
    <source>
        <strain evidence="8 9">AFS092012</strain>
    </source>
</reference>
<feature type="transmembrane region" description="Helical" evidence="7">
    <location>
        <begin position="259"/>
        <end position="280"/>
    </location>
</feature>
<evidence type="ECO:0000256" key="4">
    <source>
        <dbReference type="ARBA" id="ARBA00022692"/>
    </source>
</evidence>
<evidence type="ECO:0000256" key="3">
    <source>
        <dbReference type="ARBA" id="ARBA00022475"/>
    </source>
</evidence>
<dbReference type="EMBL" id="NVOR01000150">
    <property type="protein sequence ID" value="PED79994.1"/>
    <property type="molecule type" value="Genomic_DNA"/>
</dbReference>
<name>A0AA91V7T7_9BACI</name>
<feature type="transmembrane region" description="Helical" evidence="7">
    <location>
        <begin position="221"/>
        <end position="247"/>
    </location>
</feature>
<evidence type="ECO:0000256" key="5">
    <source>
        <dbReference type="ARBA" id="ARBA00022989"/>
    </source>
</evidence>
<accession>A0AA91V7T7</accession>